<keyword evidence="3" id="KW-1185">Reference proteome</keyword>
<protein>
    <submittedName>
        <fullName evidence="2">Uncharacterized protein</fullName>
    </submittedName>
</protein>
<reference evidence="2" key="1">
    <citation type="submission" date="2021-03" db="EMBL/GenBank/DDBJ databases">
        <title>Whole genome shotgun sequence of Actinoplanes auranticolor NBRC 12245.</title>
        <authorList>
            <person name="Komaki H."/>
            <person name="Tamura T."/>
        </authorList>
    </citation>
    <scope>NUCLEOTIDE SEQUENCE</scope>
    <source>
        <strain evidence="2">NBRC 12245</strain>
    </source>
</reference>
<proteinExistence type="predicted"/>
<evidence type="ECO:0000313" key="3">
    <source>
        <dbReference type="Proteomes" id="UP000681340"/>
    </source>
</evidence>
<dbReference type="Proteomes" id="UP000681340">
    <property type="component" value="Unassembled WGS sequence"/>
</dbReference>
<dbReference type="RefSeq" id="WP_212993708.1">
    <property type="nucleotide sequence ID" value="NZ_BAABEA010000021.1"/>
</dbReference>
<evidence type="ECO:0000256" key="1">
    <source>
        <dbReference type="SAM" id="MobiDB-lite"/>
    </source>
</evidence>
<feature type="compositionally biased region" description="Basic and acidic residues" evidence="1">
    <location>
        <begin position="173"/>
        <end position="185"/>
    </location>
</feature>
<sequence length="185" mass="21161">MTLPDTPWLSDWRKYADETDMNPKAKRTVDVAIRQVSQSWEQKHADVYRAQAELRFSTRDEKVVGTCDQMRDKLAAIRRDVRAGRLPSKEALAQIRTMQGQYQQAMDLHETLIEQEDTMRALAEMTPDDYQRQFVDKYPVLRTTQPTLAGVVSQMTEVPSGGGSRQDNPNFVRTDDAPSADDLRV</sequence>
<evidence type="ECO:0000313" key="2">
    <source>
        <dbReference type="EMBL" id="GIM78043.1"/>
    </source>
</evidence>
<feature type="region of interest" description="Disordered" evidence="1">
    <location>
        <begin position="155"/>
        <end position="185"/>
    </location>
</feature>
<comment type="caution">
    <text evidence="2">The sequence shown here is derived from an EMBL/GenBank/DDBJ whole genome shotgun (WGS) entry which is preliminary data.</text>
</comment>
<accession>A0A919W350</accession>
<dbReference type="EMBL" id="BOQL01000071">
    <property type="protein sequence ID" value="GIM78043.1"/>
    <property type="molecule type" value="Genomic_DNA"/>
</dbReference>
<gene>
    <name evidence="2" type="ORF">Aau02nite_78960</name>
</gene>
<dbReference type="AlphaFoldDB" id="A0A919W350"/>
<name>A0A919W350_9ACTN</name>
<organism evidence="2 3">
    <name type="scientific">Actinoplanes auranticolor</name>
    <dbReference type="NCBI Taxonomy" id="47988"/>
    <lineage>
        <taxon>Bacteria</taxon>
        <taxon>Bacillati</taxon>
        <taxon>Actinomycetota</taxon>
        <taxon>Actinomycetes</taxon>
        <taxon>Micromonosporales</taxon>
        <taxon>Micromonosporaceae</taxon>
        <taxon>Actinoplanes</taxon>
    </lineage>
</organism>